<evidence type="ECO:0000313" key="3">
    <source>
        <dbReference type="Proteomes" id="UP000237347"/>
    </source>
</evidence>
<sequence>MDDGTVSHTSPLVDFEDMIRSLSLNPTEQSETKISHQSSVMTELPKINPCKPQKSTSPNHNESEGIMVV</sequence>
<keyword evidence="3" id="KW-1185">Reference proteome</keyword>
<gene>
    <name evidence="2" type="ORF">CFP56_015056</name>
</gene>
<feature type="region of interest" description="Disordered" evidence="1">
    <location>
        <begin position="26"/>
        <end position="69"/>
    </location>
</feature>
<evidence type="ECO:0000256" key="1">
    <source>
        <dbReference type="SAM" id="MobiDB-lite"/>
    </source>
</evidence>
<dbReference type="Proteomes" id="UP000237347">
    <property type="component" value="Unassembled WGS sequence"/>
</dbReference>
<dbReference type="EMBL" id="PKMF04000236">
    <property type="protein sequence ID" value="KAK7841690.1"/>
    <property type="molecule type" value="Genomic_DNA"/>
</dbReference>
<evidence type="ECO:0000313" key="2">
    <source>
        <dbReference type="EMBL" id="KAK7841690.1"/>
    </source>
</evidence>
<proteinExistence type="predicted"/>
<comment type="caution">
    <text evidence="2">The sequence shown here is derived from an EMBL/GenBank/DDBJ whole genome shotgun (WGS) entry which is preliminary data.</text>
</comment>
<name>A0AAW0KRU3_QUESU</name>
<dbReference type="AlphaFoldDB" id="A0AAW0KRU3"/>
<reference evidence="2 3" key="1">
    <citation type="journal article" date="2018" name="Sci. Data">
        <title>The draft genome sequence of cork oak.</title>
        <authorList>
            <person name="Ramos A.M."/>
            <person name="Usie A."/>
            <person name="Barbosa P."/>
            <person name="Barros P.M."/>
            <person name="Capote T."/>
            <person name="Chaves I."/>
            <person name="Simoes F."/>
            <person name="Abreu I."/>
            <person name="Carrasquinho I."/>
            <person name="Faro C."/>
            <person name="Guimaraes J.B."/>
            <person name="Mendonca D."/>
            <person name="Nobrega F."/>
            <person name="Rodrigues L."/>
            <person name="Saibo N.J.M."/>
            <person name="Varela M.C."/>
            <person name="Egas C."/>
            <person name="Matos J."/>
            <person name="Miguel C.M."/>
            <person name="Oliveira M.M."/>
            <person name="Ricardo C.P."/>
            <person name="Goncalves S."/>
        </authorList>
    </citation>
    <scope>NUCLEOTIDE SEQUENCE [LARGE SCALE GENOMIC DNA]</scope>
    <source>
        <strain evidence="3">cv. HL8</strain>
    </source>
</reference>
<protein>
    <submittedName>
        <fullName evidence="2">Uncharacterized protein</fullName>
    </submittedName>
</protein>
<organism evidence="2 3">
    <name type="scientific">Quercus suber</name>
    <name type="common">Cork oak</name>
    <dbReference type="NCBI Taxonomy" id="58331"/>
    <lineage>
        <taxon>Eukaryota</taxon>
        <taxon>Viridiplantae</taxon>
        <taxon>Streptophyta</taxon>
        <taxon>Embryophyta</taxon>
        <taxon>Tracheophyta</taxon>
        <taxon>Spermatophyta</taxon>
        <taxon>Magnoliopsida</taxon>
        <taxon>eudicotyledons</taxon>
        <taxon>Gunneridae</taxon>
        <taxon>Pentapetalae</taxon>
        <taxon>rosids</taxon>
        <taxon>fabids</taxon>
        <taxon>Fagales</taxon>
        <taxon>Fagaceae</taxon>
        <taxon>Quercus</taxon>
    </lineage>
</organism>
<accession>A0AAW0KRU3</accession>